<dbReference type="OrthoDB" id="5492415at2"/>
<feature type="transmembrane region" description="Helical" evidence="4">
    <location>
        <begin position="187"/>
        <end position="211"/>
    </location>
</feature>
<keyword evidence="1" id="KW-0805">Transcription regulation</keyword>
<dbReference type="SUPFAM" id="SSF46689">
    <property type="entry name" value="Homeodomain-like"/>
    <property type="match status" value="1"/>
</dbReference>
<dbReference type="InterPro" id="IPR009057">
    <property type="entry name" value="Homeodomain-like_sf"/>
</dbReference>
<feature type="transmembrane region" description="Helical" evidence="4">
    <location>
        <begin position="295"/>
        <end position="313"/>
    </location>
</feature>
<evidence type="ECO:0000256" key="4">
    <source>
        <dbReference type="SAM" id="Phobius"/>
    </source>
</evidence>
<feature type="transmembrane region" description="Helical" evidence="4">
    <location>
        <begin position="255"/>
        <end position="275"/>
    </location>
</feature>
<dbReference type="CDD" id="cd02859">
    <property type="entry name" value="E_set_AMPKbeta_like_N"/>
    <property type="match status" value="1"/>
</dbReference>
<sequence length="475" mass="55386">MKNYYGLLIILCLSYPSFGQIKFVIESLPETTPAQDSIFITGTFNNWNTTDPKYLLRKQPNGQLAVVLNFTESVIEYKFTRGGWLKVETGDQNEYIPNRTLVKNRASRTILIRIQNWQDLGGARSFEYLTFYYFAIAFLSFILLILSLRIFKSDQKKQRIFAVMHGILGLLYLGAVAYYVVNPIWQTYLHILGQALIFAWGSTLYLFINYIGKKENARISWKYFLPIVLASLIAVLRLMNIELMAFFSIPLVGLLTWGKLLMVGTGGMMTCWFLAKLFREIDWNVKGRLPSFFRIMILVNGICLAFVFVNLYIDGQGMVTEDPGEYKWFFVLLSFVIWTEVVVLWRDPQFFKERPQVLHIDKADELLLKLRELMEKEKVYHEAELNVHRLAELMDTKPHILSKLLNEHFEQNFRDYVNGYRVDEFIDLANTGKLEKLTYLGLAHEVGFNSKSTFNLAFKKITQKSPREYFKSYAL</sequence>
<proteinExistence type="predicted"/>
<organism evidence="6 7">
    <name type="scientific">Reichenbachiella faecimaris</name>
    <dbReference type="NCBI Taxonomy" id="692418"/>
    <lineage>
        <taxon>Bacteria</taxon>
        <taxon>Pseudomonadati</taxon>
        <taxon>Bacteroidota</taxon>
        <taxon>Cytophagia</taxon>
        <taxon>Cytophagales</taxon>
        <taxon>Reichenbachiellaceae</taxon>
        <taxon>Reichenbachiella</taxon>
    </lineage>
</organism>
<dbReference type="PANTHER" id="PTHR43280">
    <property type="entry name" value="ARAC-FAMILY TRANSCRIPTIONAL REGULATOR"/>
    <property type="match status" value="1"/>
</dbReference>
<dbReference type="Gene3D" id="2.60.40.10">
    <property type="entry name" value="Immunoglobulins"/>
    <property type="match status" value="1"/>
</dbReference>
<evidence type="ECO:0000256" key="1">
    <source>
        <dbReference type="ARBA" id="ARBA00023015"/>
    </source>
</evidence>
<feature type="transmembrane region" description="Helical" evidence="4">
    <location>
        <begin position="223"/>
        <end position="249"/>
    </location>
</feature>
<dbReference type="SUPFAM" id="SSF81296">
    <property type="entry name" value="E set domains"/>
    <property type="match status" value="1"/>
</dbReference>
<keyword evidence="7" id="KW-1185">Reference proteome</keyword>
<keyword evidence="2 6" id="KW-0238">DNA-binding</keyword>
<dbReference type="AlphaFoldDB" id="A0A1W2GFT8"/>
<evidence type="ECO:0000313" key="7">
    <source>
        <dbReference type="Proteomes" id="UP000192472"/>
    </source>
</evidence>
<evidence type="ECO:0000259" key="5">
    <source>
        <dbReference type="PROSITE" id="PS01124"/>
    </source>
</evidence>
<accession>A0A1W2GFT8</accession>
<dbReference type="InterPro" id="IPR014756">
    <property type="entry name" value="Ig_E-set"/>
</dbReference>
<evidence type="ECO:0000313" key="6">
    <source>
        <dbReference type="EMBL" id="SMD35218.1"/>
    </source>
</evidence>
<dbReference type="EMBL" id="FWYF01000002">
    <property type="protein sequence ID" value="SMD35218.1"/>
    <property type="molecule type" value="Genomic_DNA"/>
</dbReference>
<dbReference type="GO" id="GO:0043565">
    <property type="term" value="F:sequence-specific DNA binding"/>
    <property type="evidence" value="ECO:0007669"/>
    <property type="project" value="InterPro"/>
</dbReference>
<gene>
    <name evidence="6" type="ORF">SAMN04488029_2402</name>
</gene>
<dbReference type="InterPro" id="IPR018060">
    <property type="entry name" value="HTH_AraC"/>
</dbReference>
<keyword evidence="3" id="KW-0804">Transcription</keyword>
<dbReference type="PANTHER" id="PTHR43280:SF29">
    <property type="entry name" value="ARAC-FAMILY TRANSCRIPTIONAL REGULATOR"/>
    <property type="match status" value="1"/>
</dbReference>
<dbReference type="SMART" id="SM00342">
    <property type="entry name" value="HTH_ARAC"/>
    <property type="match status" value="1"/>
</dbReference>
<dbReference type="Pfam" id="PF12833">
    <property type="entry name" value="HTH_18"/>
    <property type="match status" value="1"/>
</dbReference>
<dbReference type="PROSITE" id="PS01124">
    <property type="entry name" value="HTH_ARAC_FAMILY_2"/>
    <property type="match status" value="1"/>
</dbReference>
<reference evidence="6 7" key="1">
    <citation type="submission" date="2017-04" db="EMBL/GenBank/DDBJ databases">
        <authorList>
            <person name="Afonso C.L."/>
            <person name="Miller P.J."/>
            <person name="Scott M.A."/>
            <person name="Spackman E."/>
            <person name="Goraichik I."/>
            <person name="Dimitrov K.M."/>
            <person name="Suarez D.L."/>
            <person name="Swayne D.E."/>
        </authorList>
    </citation>
    <scope>NUCLEOTIDE SEQUENCE [LARGE SCALE GENOMIC DNA]</scope>
    <source>
        <strain evidence="6 7">DSM 26133</strain>
    </source>
</reference>
<dbReference type="RefSeq" id="WP_084373049.1">
    <property type="nucleotide sequence ID" value="NZ_FWYF01000002.1"/>
</dbReference>
<evidence type="ECO:0000256" key="2">
    <source>
        <dbReference type="ARBA" id="ARBA00023125"/>
    </source>
</evidence>
<evidence type="ECO:0000256" key="3">
    <source>
        <dbReference type="ARBA" id="ARBA00023163"/>
    </source>
</evidence>
<feature type="transmembrane region" description="Helical" evidence="4">
    <location>
        <begin position="160"/>
        <end position="181"/>
    </location>
</feature>
<feature type="domain" description="HTH araC/xylS-type" evidence="5">
    <location>
        <begin position="364"/>
        <end position="472"/>
    </location>
</feature>
<protein>
    <submittedName>
        <fullName evidence="6">AraC-type DNA-binding protein</fullName>
    </submittedName>
</protein>
<dbReference type="InterPro" id="IPR013783">
    <property type="entry name" value="Ig-like_fold"/>
</dbReference>
<name>A0A1W2GFT8_REIFA</name>
<feature type="transmembrane region" description="Helical" evidence="4">
    <location>
        <begin position="130"/>
        <end position="148"/>
    </location>
</feature>
<dbReference type="Proteomes" id="UP000192472">
    <property type="component" value="Unassembled WGS sequence"/>
</dbReference>
<dbReference type="STRING" id="692418.SAMN04488029_2402"/>
<dbReference type="Gene3D" id="1.10.10.60">
    <property type="entry name" value="Homeodomain-like"/>
    <property type="match status" value="2"/>
</dbReference>
<keyword evidence="4" id="KW-0472">Membrane</keyword>
<keyword evidence="4" id="KW-1133">Transmembrane helix</keyword>
<feature type="transmembrane region" description="Helical" evidence="4">
    <location>
        <begin position="328"/>
        <end position="345"/>
    </location>
</feature>
<keyword evidence="4" id="KW-0812">Transmembrane</keyword>
<dbReference type="GO" id="GO:0003700">
    <property type="term" value="F:DNA-binding transcription factor activity"/>
    <property type="evidence" value="ECO:0007669"/>
    <property type="project" value="InterPro"/>
</dbReference>